<feature type="compositionally biased region" description="Low complexity" evidence="1">
    <location>
        <begin position="35"/>
        <end position="47"/>
    </location>
</feature>
<reference evidence="3" key="1">
    <citation type="journal article" date="2012" name="Nat. Genet.">
        <title>Lifestyle transitions in plant pathogenic Colletotrichum fungi deciphered by genome and transcriptome analyses.</title>
        <authorList>
            <person name="O'Connell R.J."/>
            <person name="Thon M.R."/>
            <person name="Hacquard S."/>
            <person name="Amyotte S.G."/>
            <person name="Kleemann J."/>
            <person name="Torres M.F."/>
            <person name="Damm U."/>
            <person name="Buiate E.A."/>
            <person name="Epstein L."/>
            <person name="Alkan N."/>
            <person name="Altmueller J."/>
            <person name="Alvarado-Balderrama L."/>
            <person name="Bauser C.A."/>
            <person name="Becker C."/>
            <person name="Birren B.W."/>
            <person name="Chen Z."/>
            <person name="Choi J."/>
            <person name="Crouch J.A."/>
            <person name="Duvick J.P."/>
            <person name="Farman M.A."/>
            <person name="Gan P."/>
            <person name="Heiman D."/>
            <person name="Henrissat B."/>
            <person name="Howard R.J."/>
            <person name="Kabbage M."/>
            <person name="Koch C."/>
            <person name="Kracher B."/>
            <person name="Kubo Y."/>
            <person name="Law A.D."/>
            <person name="Lebrun M.-H."/>
            <person name="Lee Y.-H."/>
            <person name="Miyara I."/>
            <person name="Moore N."/>
            <person name="Neumann U."/>
            <person name="Nordstroem K."/>
            <person name="Panaccione D.G."/>
            <person name="Panstruga R."/>
            <person name="Place M."/>
            <person name="Proctor R.H."/>
            <person name="Prusky D."/>
            <person name="Rech G."/>
            <person name="Reinhardt R."/>
            <person name="Rollins J.A."/>
            <person name="Rounsley S."/>
            <person name="Schardl C.L."/>
            <person name="Schwartz D.C."/>
            <person name="Shenoy N."/>
            <person name="Shirasu K."/>
            <person name="Sikhakolli U.R."/>
            <person name="Stueber K."/>
            <person name="Sukno S.A."/>
            <person name="Sweigard J.A."/>
            <person name="Takano Y."/>
            <person name="Takahara H."/>
            <person name="Trail F."/>
            <person name="van der Does H.C."/>
            <person name="Voll L.M."/>
            <person name="Will I."/>
            <person name="Young S."/>
            <person name="Zeng Q."/>
            <person name="Zhang J."/>
            <person name="Zhou S."/>
            <person name="Dickman M.B."/>
            <person name="Schulze-Lefert P."/>
            <person name="Ver Loren van Themaat E."/>
            <person name="Ma L.-J."/>
            <person name="Vaillancourt L.J."/>
        </authorList>
    </citation>
    <scope>NUCLEOTIDE SEQUENCE [LARGE SCALE GENOMIC DNA]</scope>
    <source>
        <strain evidence="3">IMI 349063</strain>
    </source>
</reference>
<proteinExistence type="predicted"/>
<sequence>MKIAGKYAALLCQTALHCLPISPTLQRPFDGIDTGSFPGSSRPSPRGELGVARRFCSPITMT</sequence>
<dbReference type="HOGENOM" id="CLU_2904080_0_0_1"/>
<evidence type="ECO:0000313" key="2">
    <source>
        <dbReference type="EMBL" id="CCF42051.1"/>
    </source>
</evidence>
<evidence type="ECO:0000313" key="3">
    <source>
        <dbReference type="Proteomes" id="UP000007174"/>
    </source>
</evidence>
<name>H1VP97_COLHI</name>
<feature type="region of interest" description="Disordered" evidence="1">
    <location>
        <begin position="30"/>
        <end position="50"/>
    </location>
</feature>
<organism evidence="2 3">
    <name type="scientific">Colletotrichum higginsianum (strain IMI 349063)</name>
    <name type="common">Crucifer anthracnose fungus</name>
    <dbReference type="NCBI Taxonomy" id="759273"/>
    <lineage>
        <taxon>Eukaryota</taxon>
        <taxon>Fungi</taxon>
        <taxon>Dikarya</taxon>
        <taxon>Ascomycota</taxon>
        <taxon>Pezizomycotina</taxon>
        <taxon>Sordariomycetes</taxon>
        <taxon>Hypocreomycetidae</taxon>
        <taxon>Glomerellales</taxon>
        <taxon>Glomerellaceae</taxon>
        <taxon>Colletotrichum</taxon>
        <taxon>Colletotrichum destructivum species complex</taxon>
    </lineage>
</organism>
<protein>
    <submittedName>
        <fullName evidence="2">Uncharacterized protein</fullName>
    </submittedName>
</protein>
<dbReference type="Proteomes" id="UP000007174">
    <property type="component" value="Unassembled WGS sequence"/>
</dbReference>
<evidence type="ECO:0000256" key="1">
    <source>
        <dbReference type="SAM" id="MobiDB-lite"/>
    </source>
</evidence>
<gene>
    <name evidence="2" type="ORF">CH063_02745</name>
</gene>
<dbReference type="EMBL" id="CACQ02005112">
    <property type="protein sequence ID" value="CCF42051.1"/>
    <property type="molecule type" value="Genomic_DNA"/>
</dbReference>
<dbReference type="AlphaFoldDB" id="H1VP97"/>
<accession>H1VP97</accession>